<evidence type="ECO:0000313" key="3">
    <source>
        <dbReference type="Proteomes" id="UP000237000"/>
    </source>
</evidence>
<organism evidence="2 3">
    <name type="scientific">Trema orientale</name>
    <name type="common">Charcoal tree</name>
    <name type="synonym">Celtis orientalis</name>
    <dbReference type="NCBI Taxonomy" id="63057"/>
    <lineage>
        <taxon>Eukaryota</taxon>
        <taxon>Viridiplantae</taxon>
        <taxon>Streptophyta</taxon>
        <taxon>Embryophyta</taxon>
        <taxon>Tracheophyta</taxon>
        <taxon>Spermatophyta</taxon>
        <taxon>Magnoliopsida</taxon>
        <taxon>eudicotyledons</taxon>
        <taxon>Gunneridae</taxon>
        <taxon>Pentapetalae</taxon>
        <taxon>rosids</taxon>
        <taxon>fabids</taxon>
        <taxon>Rosales</taxon>
        <taxon>Cannabaceae</taxon>
        <taxon>Trema</taxon>
    </lineage>
</organism>
<keyword evidence="1" id="KW-0732">Signal</keyword>
<name>A0A2P5FKY0_TREOI</name>
<accession>A0A2P5FKY0</accession>
<protein>
    <submittedName>
        <fullName evidence="2">Uncharacterized protein</fullName>
    </submittedName>
</protein>
<feature type="signal peptide" evidence="1">
    <location>
        <begin position="1"/>
        <end position="26"/>
    </location>
</feature>
<sequence length="160" mass="18091">MASSPFPLLFLSLFLLFLLLNQPLFSTASLHKLRSLRPDFLPQISTPSSNDTPPLSPPTHYFQVNDSVRANLQSSHVHLLKSLKRFSLFLCTDNLDQGNGTTLFISNVTLGYSENNSKGLFWFWICEQQSEECAEWSSTYSCGEQLGSGWSWEYTTSLQV</sequence>
<gene>
    <name evidence="2" type="ORF">TorRG33x02_056810</name>
</gene>
<evidence type="ECO:0000313" key="2">
    <source>
        <dbReference type="EMBL" id="PON98447.1"/>
    </source>
</evidence>
<reference evidence="3" key="1">
    <citation type="submission" date="2016-06" db="EMBL/GenBank/DDBJ databases">
        <title>Parallel loss of symbiosis genes in relatives of nitrogen-fixing non-legume Parasponia.</title>
        <authorList>
            <person name="Van Velzen R."/>
            <person name="Holmer R."/>
            <person name="Bu F."/>
            <person name="Rutten L."/>
            <person name="Van Zeijl A."/>
            <person name="Liu W."/>
            <person name="Santuari L."/>
            <person name="Cao Q."/>
            <person name="Sharma T."/>
            <person name="Shen D."/>
            <person name="Roswanjaya Y."/>
            <person name="Wardhani T."/>
            <person name="Kalhor M.S."/>
            <person name="Jansen J."/>
            <person name="Van den Hoogen J."/>
            <person name="Gungor B."/>
            <person name="Hartog M."/>
            <person name="Hontelez J."/>
            <person name="Verver J."/>
            <person name="Yang W.-C."/>
            <person name="Schijlen E."/>
            <person name="Repin R."/>
            <person name="Schilthuizen M."/>
            <person name="Schranz E."/>
            <person name="Heidstra R."/>
            <person name="Miyata K."/>
            <person name="Fedorova E."/>
            <person name="Kohlen W."/>
            <person name="Bisseling T."/>
            <person name="Smit S."/>
            <person name="Geurts R."/>
        </authorList>
    </citation>
    <scope>NUCLEOTIDE SEQUENCE [LARGE SCALE GENOMIC DNA]</scope>
    <source>
        <strain evidence="3">cv. RG33-2</strain>
    </source>
</reference>
<evidence type="ECO:0000256" key="1">
    <source>
        <dbReference type="SAM" id="SignalP"/>
    </source>
</evidence>
<dbReference type="EMBL" id="JXTC01000024">
    <property type="protein sequence ID" value="PON98447.1"/>
    <property type="molecule type" value="Genomic_DNA"/>
</dbReference>
<keyword evidence="3" id="KW-1185">Reference proteome</keyword>
<dbReference type="InParanoid" id="A0A2P5FKY0"/>
<proteinExistence type="predicted"/>
<dbReference type="AlphaFoldDB" id="A0A2P5FKY0"/>
<dbReference type="Proteomes" id="UP000237000">
    <property type="component" value="Unassembled WGS sequence"/>
</dbReference>
<comment type="caution">
    <text evidence="2">The sequence shown here is derived from an EMBL/GenBank/DDBJ whole genome shotgun (WGS) entry which is preliminary data.</text>
</comment>
<feature type="chain" id="PRO_5015140099" evidence="1">
    <location>
        <begin position="27"/>
        <end position="160"/>
    </location>
</feature>